<dbReference type="InterPro" id="IPR018490">
    <property type="entry name" value="cNMP-bd_dom_sf"/>
</dbReference>
<comment type="subcellular location">
    <subcellularLocation>
        <location evidence="1">Membrane</location>
        <topology evidence="1">Multi-pass membrane protein</topology>
    </subcellularLocation>
</comment>
<dbReference type="InterPro" id="IPR014710">
    <property type="entry name" value="RmlC-like_jellyroll"/>
</dbReference>
<dbReference type="InterPro" id="IPR003938">
    <property type="entry name" value="K_chnl_volt-dep_EAG/ELK/ERG"/>
</dbReference>
<dbReference type="Gene3D" id="2.60.120.10">
    <property type="entry name" value="Jelly Rolls"/>
    <property type="match status" value="1"/>
</dbReference>
<evidence type="ECO:0000256" key="6">
    <source>
        <dbReference type="SAM" id="MobiDB-lite"/>
    </source>
</evidence>
<name>A0A7S4PTH7_9DINO</name>
<evidence type="ECO:0000256" key="5">
    <source>
        <dbReference type="SAM" id="Coils"/>
    </source>
</evidence>
<sequence>MILAKSGVTFRETSPNSGVSSCVVDDEGESSDDVEPVEPEPDLIVSDCLPGHIQDTAADIILARKRPVASVKSAGLRDRHEEPRKSRESTGWVPLEWRRMSLIRRRSSKEPPPRMAKEAEPTAAKADAPNGRRAPQAWVSQASSTRSDVRTGRDPWVLSPQSHPLLQYWDLGTMIALAFVAIVTPAEVALLETRLDPLFLINRVVDSVFVFDMALQFCVAYHVKTPYGTRLETRRKIIVRHYLRTWFALDVISVLPFDSVGMLFSSGFLERAKMMKVLRLLRLIKLVRVLRASRVFHRWETSMAVNYNRLKLVSAFLVFLLASHWLACVWAMLGFQDEEDQRTWVDHAAPGVGGALSHPAEVYIAALYWSSMTVTSVGYGDIVPVTTLERVVCILLMFCAGFLWAYVLGEVMSSLGNSNVHEKAFRQMLDDLNHMMADRGLPRHLQRRLRGFFFQIKDLARVEGYKAIVDQLSPSLQGELAMTVNEVWLRKVWYFNCKSLPMQADFMSALATQLEVCMHAQQECVGEAWNLYILHRGLAIRQKGLLQAGAVWGEDFILACQALLENAQAVCLTFIELSQLSRKKFVEVVRRYPQVWKPIRGAVVRMAARRGILQEAAWRREYEVARNGSASLASGKSFALVNLRPVGTDFPLPAVMEDSAEVSVALQEVAAKQARMQEELDATRNALGEQLSRIEAQLRVLLPRSRSDGRDWM</sequence>
<feature type="compositionally biased region" description="Acidic residues" evidence="6">
    <location>
        <begin position="24"/>
        <end position="41"/>
    </location>
</feature>
<dbReference type="InterPro" id="IPR005821">
    <property type="entry name" value="Ion_trans_dom"/>
</dbReference>
<accession>A0A7S4PTH7</accession>
<keyword evidence="5" id="KW-0175">Coiled coil</keyword>
<evidence type="ECO:0000256" key="7">
    <source>
        <dbReference type="SAM" id="Phobius"/>
    </source>
</evidence>
<feature type="coiled-coil region" evidence="5">
    <location>
        <begin position="666"/>
        <end position="697"/>
    </location>
</feature>
<feature type="region of interest" description="Disordered" evidence="6">
    <location>
        <begin position="104"/>
        <end position="152"/>
    </location>
</feature>
<evidence type="ECO:0000259" key="8">
    <source>
        <dbReference type="Pfam" id="PF00520"/>
    </source>
</evidence>
<feature type="transmembrane region" description="Helical" evidence="7">
    <location>
        <begin position="362"/>
        <end position="379"/>
    </location>
</feature>
<feature type="region of interest" description="Disordered" evidence="6">
    <location>
        <begin position="71"/>
        <end position="90"/>
    </location>
</feature>
<dbReference type="GO" id="GO:0005249">
    <property type="term" value="F:voltage-gated potassium channel activity"/>
    <property type="evidence" value="ECO:0007669"/>
    <property type="project" value="InterPro"/>
</dbReference>
<feature type="compositionally biased region" description="Basic and acidic residues" evidence="6">
    <location>
        <begin position="75"/>
        <end position="88"/>
    </location>
</feature>
<reference evidence="9" key="1">
    <citation type="submission" date="2021-01" db="EMBL/GenBank/DDBJ databases">
        <authorList>
            <person name="Corre E."/>
            <person name="Pelletier E."/>
            <person name="Niang G."/>
            <person name="Scheremetjew M."/>
            <person name="Finn R."/>
            <person name="Kale V."/>
            <person name="Holt S."/>
            <person name="Cochrane G."/>
            <person name="Meng A."/>
            <person name="Brown T."/>
            <person name="Cohen L."/>
        </authorList>
    </citation>
    <scope>NUCLEOTIDE SEQUENCE</scope>
    <source>
        <strain evidence="9">CCMP3105</strain>
    </source>
</reference>
<keyword evidence="2 7" id="KW-0812">Transmembrane</keyword>
<dbReference type="InterPro" id="IPR050818">
    <property type="entry name" value="KCNH_animal-type"/>
</dbReference>
<keyword evidence="3 7" id="KW-1133">Transmembrane helix</keyword>
<evidence type="ECO:0000313" key="9">
    <source>
        <dbReference type="EMBL" id="CAE4562032.1"/>
    </source>
</evidence>
<feature type="domain" description="Ion transport" evidence="8">
    <location>
        <begin position="167"/>
        <end position="420"/>
    </location>
</feature>
<dbReference type="GO" id="GO:0005886">
    <property type="term" value="C:plasma membrane"/>
    <property type="evidence" value="ECO:0007669"/>
    <property type="project" value="TreeGrafter"/>
</dbReference>
<feature type="transmembrane region" description="Helical" evidence="7">
    <location>
        <begin position="391"/>
        <end position="409"/>
    </location>
</feature>
<dbReference type="AlphaFoldDB" id="A0A7S4PTH7"/>
<evidence type="ECO:0000256" key="3">
    <source>
        <dbReference type="ARBA" id="ARBA00022989"/>
    </source>
</evidence>
<evidence type="ECO:0000256" key="4">
    <source>
        <dbReference type="ARBA" id="ARBA00023136"/>
    </source>
</evidence>
<feature type="transmembrane region" description="Helical" evidence="7">
    <location>
        <begin position="243"/>
        <end position="269"/>
    </location>
</feature>
<evidence type="ECO:0000256" key="2">
    <source>
        <dbReference type="ARBA" id="ARBA00022692"/>
    </source>
</evidence>
<evidence type="ECO:0000256" key="1">
    <source>
        <dbReference type="ARBA" id="ARBA00004141"/>
    </source>
</evidence>
<dbReference type="Pfam" id="PF00520">
    <property type="entry name" value="Ion_trans"/>
    <property type="match status" value="1"/>
</dbReference>
<dbReference type="PANTHER" id="PTHR10217">
    <property type="entry name" value="VOLTAGE AND LIGAND GATED POTASSIUM CHANNEL"/>
    <property type="match status" value="1"/>
</dbReference>
<dbReference type="PANTHER" id="PTHR10217:SF435">
    <property type="entry name" value="POTASSIUM VOLTAGE-GATED CHANNEL PROTEIN EAG"/>
    <property type="match status" value="1"/>
</dbReference>
<dbReference type="SUPFAM" id="SSF51206">
    <property type="entry name" value="cAMP-binding domain-like"/>
    <property type="match status" value="1"/>
</dbReference>
<protein>
    <recommendedName>
        <fullName evidence="8">Ion transport domain-containing protein</fullName>
    </recommendedName>
</protein>
<proteinExistence type="predicted"/>
<keyword evidence="4 7" id="KW-0472">Membrane</keyword>
<dbReference type="EMBL" id="HBNR01002341">
    <property type="protein sequence ID" value="CAE4562032.1"/>
    <property type="molecule type" value="Transcribed_RNA"/>
</dbReference>
<gene>
    <name evidence="9" type="ORF">AMON00008_LOCUS1651</name>
</gene>
<dbReference type="FunFam" id="1.10.287.70:FF:000123">
    <property type="entry name" value="Potassium channel KAT3"/>
    <property type="match status" value="1"/>
</dbReference>
<dbReference type="PRINTS" id="PR01463">
    <property type="entry name" value="EAGCHANLFMLY"/>
</dbReference>
<feature type="compositionally biased region" description="Basic and acidic residues" evidence="6">
    <location>
        <begin position="108"/>
        <end position="120"/>
    </location>
</feature>
<dbReference type="GO" id="GO:0042391">
    <property type="term" value="P:regulation of membrane potential"/>
    <property type="evidence" value="ECO:0007669"/>
    <property type="project" value="TreeGrafter"/>
</dbReference>
<dbReference type="Gene3D" id="1.10.287.630">
    <property type="entry name" value="Helix hairpin bin"/>
    <property type="match status" value="1"/>
</dbReference>
<feature type="transmembrane region" description="Helical" evidence="7">
    <location>
        <begin position="312"/>
        <end position="333"/>
    </location>
</feature>
<dbReference type="SUPFAM" id="SSF81324">
    <property type="entry name" value="Voltage-gated potassium channels"/>
    <property type="match status" value="1"/>
</dbReference>
<dbReference type="Gene3D" id="1.10.287.70">
    <property type="match status" value="1"/>
</dbReference>
<organism evidence="9">
    <name type="scientific">Alexandrium monilatum</name>
    <dbReference type="NCBI Taxonomy" id="311494"/>
    <lineage>
        <taxon>Eukaryota</taxon>
        <taxon>Sar</taxon>
        <taxon>Alveolata</taxon>
        <taxon>Dinophyceae</taxon>
        <taxon>Gonyaulacales</taxon>
        <taxon>Pyrocystaceae</taxon>
        <taxon>Alexandrium</taxon>
    </lineage>
</organism>
<feature type="region of interest" description="Disordered" evidence="6">
    <location>
        <begin position="1"/>
        <end position="49"/>
    </location>
</feature>